<dbReference type="GO" id="GO:0040029">
    <property type="term" value="P:epigenetic regulation of gene expression"/>
    <property type="evidence" value="ECO:0007669"/>
    <property type="project" value="TreeGrafter"/>
</dbReference>
<feature type="domain" description="Histone deacetylase" evidence="5">
    <location>
        <begin position="21"/>
        <end position="315"/>
    </location>
</feature>
<gene>
    <name evidence="6" type="primary">hdac10</name>
</gene>
<dbReference type="GO" id="GO:0016787">
    <property type="term" value="F:hydrolase activity"/>
    <property type="evidence" value="ECO:0007669"/>
    <property type="project" value="UniProtKB-KW"/>
</dbReference>
<evidence type="ECO:0000256" key="2">
    <source>
        <dbReference type="ARBA" id="ARBA00007738"/>
    </source>
</evidence>
<dbReference type="AlphaFoldDB" id="A0A673BR72"/>
<dbReference type="SUPFAM" id="SSF52768">
    <property type="entry name" value="Arginase/deacetylase"/>
    <property type="match status" value="1"/>
</dbReference>
<evidence type="ECO:0000313" key="7">
    <source>
        <dbReference type="Proteomes" id="UP000472271"/>
    </source>
</evidence>
<dbReference type="InterPro" id="IPR000286">
    <property type="entry name" value="HDACs"/>
</dbReference>
<dbReference type="Gene3D" id="3.40.800.20">
    <property type="entry name" value="Histone deacetylase domain"/>
    <property type="match status" value="1"/>
</dbReference>
<evidence type="ECO:0000259" key="5">
    <source>
        <dbReference type="Pfam" id="PF00850"/>
    </source>
</evidence>
<reference evidence="6" key="1">
    <citation type="submission" date="2019-06" db="EMBL/GenBank/DDBJ databases">
        <authorList>
            <consortium name="Wellcome Sanger Institute Data Sharing"/>
        </authorList>
    </citation>
    <scope>NUCLEOTIDE SEQUENCE [LARGE SCALE GENOMIC DNA]</scope>
</reference>
<proteinExistence type="inferred from homology"/>
<keyword evidence="3" id="KW-0378">Hydrolase</keyword>
<organism evidence="6 7">
    <name type="scientific">Sphaeramia orbicularis</name>
    <name type="common">orbiculate cardinalfish</name>
    <dbReference type="NCBI Taxonomy" id="375764"/>
    <lineage>
        <taxon>Eukaryota</taxon>
        <taxon>Metazoa</taxon>
        <taxon>Chordata</taxon>
        <taxon>Craniata</taxon>
        <taxon>Vertebrata</taxon>
        <taxon>Euteleostomi</taxon>
        <taxon>Actinopterygii</taxon>
        <taxon>Neopterygii</taxon>
        <taxon>Teleostei</taxon>
        <taxon>Neoteleostei</taxon>
        <taxon>Acanthomorphata</taxon>
        <taxon>Gobiaria</taxon>
        <taxon>Kurtiformes</taxon>
        <taxon>Apogonoidei</taxon>
        <taxon>Apogonidae</taxon>
        <taxon>Apogoninae</taxon>
        <taxon>Sphaeramia</taxon>
    </lineage>
</organism>
<dbReference type="PRINTS" id="PR01270">
    <property type="entry name" value="HDASUPER"/>
</dbReference>
<comment type="subcellular location">
    <subcellularLocation>
        <location evidence="1">Nucleus</location>
    </subcellularLocation>
</comment>
<dbReference type="PANTHER" id="PTHR10625">
    <property type="entry name" value="HISTONE DEACETYLASE HDAC1-RELATED"/>
    <property type="match status" value="1"/>
</dbReference>
<dbReference type="InterPro" id="IPR023801">
    <property type="entry name" value="His_deacetylse_dom"/>
</dbReference>
<dbReference type="GO" id="GO:0019213">
    <property type="term" value="F:deacetylase activity"/>
    <property type="evidence" value="ECO:0007669"/>
    <property type="project" value="TreeGrafter"/>
</dbReference>
<dbReference type="InterPro" id="IPR023696">
    <property type="entry name" value="Ureohydrolase_dom_sf"/>
</dbReference>
<dbReference type="InterPro" id="IPR037138">
    <property type="entry name" value="His_deacetylse_dom_sf"/>
</dbReference>
<evidence type="ECO:0000256" key="3">
    <source>
        <dbReference type="ARBA" id="ARBA00022801"/>
    </source>
</evidence>
<sequence>KTHPSKTHSDDSMNKRACKIEVPERLTVSHEALVKNGLVDRCVSVPVREATDADILLVHSEEYLEAVKKTPFMTLEDLMEFTQQYGDVYFHPNIYHCAKLAAGAALQLVDNVMTGKVRNGMALVRPPGHHSMRSAANGFCVFNNVSIAAQYAKQKHGVERVLIVDWDVHHGQGVQYCFEDDPSVLYFSWHRYEHQKFWPQLRESDYDCVGKAKGAGFNINVPWNKVGMQNTDYLSVFFHVLLPVAYEFCPDLVLVCAGFDAAIGDPEGEMCATPDIFAHLTHLLMNLADGKVCAVLEGGYNLTSLAQSVCQTFQTLLGDPTPLPVNLDGPSALVLTLKVDCKFLRISAVLYCFHFIKYLSHFSPADLPTFELSTKRIKVVEEEERTEKVEEEKNTEEIVWPDPPKRVSPCVRTAVVLPDGVDCPDGCKRFTDLHPDPLLGKKLDTSGIMQAVLGLVLPLGYQYNPDLVLLVRMPDCRISESVWQQLIGILQGLAQEHTLVLMQVKQFGQLQ</sequence>
<protein>
    <recommendedName>
        <fullName evidence="5">Histone deacetylase domain-containing protein</fullName>
    </recommendedName>
</protein>
<dbReference type="Ensembl" id="ENSSORT00005046427.1">
    <property type="protein sequence ID" value="ENSSORP00005045291.1"/>
    <property type="gene ID" value="ENSSORG00005020778.1"/>
</dbReference>
<reference evidence="6" key="2">
    <citation type="submission" date="2025-08" db="UniProtKB">
        <authorList>
            <consortium name="Ensembl"/>
        </authorList>
    </citation>
    <scope>IDENTIFICATION</scope>
</reference>
<keyword evidence="7" id="KW-1185">Reference proteome</keyword>
<dbReference type="Proteomes" id="UP000472271">
    <property type="component" value="Chromosome 6"/>
</dbReference>
<dbReference type="Pfam" id="PF00850">
    <property type="entry name" value="Hist_deacetyl"/>
    <property type="match status" value="1"/>
</dbReference>
<dbReference type="FunFam" id="3.40.800.20:FF:000005">
    <property type="entry name" value="histone deacetylase 6"/>
    <property type="match status" value="1"/>
</dbReference>
<name>A0A673BR72_9TELE</name>
<comment type="similarity">
    <text evidence="2">Belongs to the histone deacetylase family. HD type 2 subfamily.</text>
</comment>
<dbReference type="PANTHER" id="PTHR10625:SF43">
    <property type="entry name" value="POLYAMINE DEACETYLASE HDAC10"/>
    <property type="match status" value="1"/>
</dbReference>
<evidence type="ECO:0000256" key="4">
    <source>
        <dbReference type="ARBA" id="ARBA00023242"/>
    </source>
</evidence>
<accession>A0A673BR72</accession>
<evidence type="ECO:0000256" key="1">
    <source>
        <dbReference type="ARBA" id="ARBA00004123"/>
    </source>
</evidence>
<evidence type="ECO:0000313" key="6">
    <source>
        <dbReference type="Ensembl" id="ENSSORP00005045291.1"/>
    </source>
</evidence>
<reference evidence="6" key="3">
    <citation type="submission" date="2025-09" db="UniProtKB">
        <authorList>
            <consortium name="Ensembl"/>
        </authorList>
    </citation>
    <scope>IDENTIFICATION</scope>
</reference>
<keyword evidence="4" id="KW-0539">Nucleus</keyword>
<dbReference type="GO" id="GO:0005634">
    <property type="term" value="C:nucleus"/>
    <property type="evidence" value="ECO:0007669"/>
    <property type="project" value="UniProtKB-SubCell"/>
</dbReference>